<feature type="region of interest" description="Disordered" evidence="1">
    <location>
        <begin position="118"/>
        <end position="138"/>
    </location>
</feature>
<evidence type="ECO:0000256" key="1">
    <source>
        <dbReference type="SAM" id="MobiDB-lite"/>
    </source>
</evidence>
<reference evidence="2 3" key="1">
    <citation type="journal article" date="2020" name="Cell">
        <title>Large-Scale Comparative Analyses of Tick Genomes Elucidate Their Genetic Diversity and Vector Capacities.</title>
        <authorList>
            <consortium name="Tick Genome and Microbiome Consortium (TIGMIC)"/>
            <person name="Jia N."/>
            <person name="Wang J."/>
            <person name="Shi W."/>
            <person name="Du L."/>
            <person name="Sun Y."/>
            <person name="Zhan W."/>
            <person name="Jiang J.F."/>
            <person name="Wang Q."/>
            <person name="Zhang B."/>
            <person name="Ji P."/>
            <person name="Bell-Sakyi L."/>
            <person name="Cui X.M."/>
            <person name="Yuan T.T."/>
            <person name="Jiang B.G."/>
            <person name="Yang W.F."/>
            <person name="Lam T.T."/>
            <person name="Chang Q.C."/>
            <person name="Ding S.J."/>
            <person name="Wang X.J."/>
            <person name="Zhu J.G."/>
            <person name="Ruan X.D."/>
            <person name="Zhao L."/>
            <person name="Wei J.T."/>
            <person name="Ye R.Z."/>
            <person name="Que T.C."/>
            <person name="Du C.H."/>
            <person name="Zhou Y.H."/>
            <person name="Cheng J.X."/>
            <person name="Dai P.F."/>
            <person name="Guo W.B."/>
            <person name="Han X.H."/>
            <person name="Huang E.J."/>
            <person name="Li L.F."/>
            <person name="Wei W."/>
            <person name="Gao Y.C."/>
            <person name="Liu J.Z."/>
            <person name="Shao H.Z."/>
            <person name="Wang X."/>
            <person name="Wang C.C."/>
            <person name="Yang T.C."/>
            <person name="Huo Q.B."/>
            <person name="Li W."/>
            <person name="Chen H.Y."/>
            <person name="Chen S.E."/>
            <person name="Zhou L.G."/>
            <person name="Ni X.B."/>
            <person name="Tian J.H."/>
            <person name="Sheng Y."/>
            <person name="Liu T."/>
            <person name="Pan Y.S."/>
            <person name="Xia L.Y."/>
            <person name="Li J."/>
            <person name="Zhao F."/>
            <person name="Cao W.C."/>
        </authorList>
    </citation>
    <scope>NUCLEOTIDE SEQUENCE [LARGE SCALE GENOMIC DNA]</scope>
    <source>
        <strain evidence="2">HaeL-2018</strain>
    </source>
</reference>
<keyword evidence="3" id="KW-1185">Reference proteome</keyword>
<evidence type="ECO:0000313" key="2">
    <source>
        <dbReference type="EMBL" id="KAH9360993.1"/>
    </source>
</evidence>
<dbReference type="EMBL" id="JABSTR010000001">
    <property type="protein sequence ID" value="KAH9360993.1"/>
    <property type="molecule type" value="Genomic_DNA"/>
</dbReference>
<dbReference type="Proteomes" id="UP000821853">
    <property type="component" value="Chromosome 1"/>
</dbReference>
<protein>
    <submittedName>
        <fullName evidence="2">Uncharacterized protein</fullName>
    </submittedName>
</protein>
<proteinExistence type="predicted"/>
<sequence>MAQGLRATEIARLLNPALTLCVGELSHSRSGPDAAEAIVVGLMTSFSISDFVSDSNKAYPLKAAVLTFLLAAFRLFAHVRLRPRARQLRTLAARDQGVNSYCAGLFCDVREYKGRRGRGLRRMHTHHRSTKTTASGPQRQFGTVEATLWLRRVPSSCPRHASRQRCSGEAKRGRGGVLSPSSENKKAPPARTRSRSTGSFVDVGQSPVLPTGRRQAVLVLSPPACQRPPGKACTIIAYIAHCSPQRSLNGPVIGSGQRRERGGERNLRASFLRIAGGAKSATPHVPLQLLLQKAPGPRLLPRHPVGHFRRPQW</sequence>
<evidence type="ECO:0000313" key="3">
    <source>
        <dbReference type="Proteomes" id="UP000821853"/>
    </source>
</evidence>
<accession>A0A9J6FF26</accession>
<dbReference type="AlphaFoldDB" id="A0A9J6FF26"/>
<comment type="caution">
    <text evidence="2">The sequence shown here is derived from an EMBL/GenBank/DDBJ whole genome shotgun (WGS) entry which is preliminary data.</text>
</comment>
<gene>
    <name evidence="2" type="ORF">HPB48_019595</name>
</gene>
<name>A0A9J6FF26_HAELO</name>
<organism evidence="2 3">
    <name type="scientific">Haemaphysalis longicornis</name>
    <name type="common">Bush tick</name>
    <dbReference type="NCBI Taxonomy" id="44386"/>
    <lineage>
        <taxon>Eukaryota</taxon>
        <taxon>Metazoa</taxon>
        <taxon>Ecdysozoa</taxon>
        <taxon>Arthropoda</taxon>
        <taxon>Chelicerata</taxon>
        <taxon>Arachnida</taxon>
        <taxon>Acari</taxon>
        <taxon>Parasitiformes</taxon>
        <taxon>Ixodida</taxon>
        <taxon>Ixodoidea</taxon>
        <taxon>Ixodidae</taxon>
        <taxon>Haemaphysalinae</taxon>
        <taxon>Haemaphysalis</taxon>
    </lineage>
</organism>
<feature type="compositionally biased region" description="Basic residues" evidence="1">
    <location>
        <begin position="118"/>
        <end position="130"/>
    </location>
</feature>
<feature type="region of interest" description="Disordered" evidence="1">
    <location>
        <begin position="156"/>
        <end position="207"/>
    </location>
</feature>
<dbReference type="VEuPathDB" id="VectorBase:HLOH_048534"/>